<evidence type="ECO:0000259" key="4">
    <source>
        <dbReference type="Pfam" id="PF02705"/>
    </source>
</evidence>
<proteinExistence type="inferred from homology"/>
<dbReference type="InterPro" id="IPR003855">
    <property type="entry name" value="K+_transporter"/>
</dbReference>
<organism evidence="5 6">
    <name type="scientific">Gossypium darwinii</name>
    <name type="common">Darwin's cotton</name>
    <name type="synonym">Gossypium barbadense var. darwinii</name>
    <dbReference type="NCBI Taxonomy" id="34276"/>
    <lineage>
        <taxon>Eukaryota</taxon>
        <taxon>Viridiplantae</taxon>
        <taxon>Streptophyta</taxon>
        <taxon>Embryophyta</taxon>
        <taxon>Tracheophyta</taxon>
        <taxon>Spermatophyta</taxon>
        <taxon>Magnoliopsida</taxon>
        <taxon>eudicotyledons</taxon>
        <taxon>Gunneridae</taxon>
        <taxon>Pentapetalae</taxon>
        <taxon>rosids</taxon>
        <taxon>malvids</taxon>
        <taxon>Malvales</taxon>
        <taxon>Malvaceae</taxon>
        <taxon>Malvoideae</taxon>
        <taxon>Gossypium</taxon>
    </lineage>
</organism>
<dbReference type="Pfam" id="PF02705">
    <property type="entry name" value="K_trans"/>
    <property type="match status" value="1"/>
</dbReference>
<evidence type="ECO:0000256" key="3">
    <source>
        <dbReference type="SAM" id="Phobius"/>
    </source>
</evidence>
<evidence type="ECO:0000256" key="2">
    <source>
        <dbReference type="ARBA" id="ARBA00008440"/>
    </source>
</evidence>
<keyword evidence="3" id="KW-0472">Membrane</keyword>
<feature type="domain" description="K+ potassium transporter integral membrane" evidence="4">
    <location>
        <begin position="31"/>
        <end position="90"/>
    </location>
</feature>
<name>A0A5D2AIF4_GOSDA</name>
<evidence type="ECO:0000256" key="1">
    <source>
        <dbReference type="ARBA" id="ARBA00004651"/>
    </source>
</evidence>
<dbReference type="GO" id="GO:0015079">
    <property type="term" value="F:potassium ion transmembrane transporter activity"/>
    <property type="evidence" value="ECO:0007669"/>
    <property type="project" value="InterPro"/>
</dbReference>
<protein>
    <recommendedName>
        <fullName evidence="4">K+ potassium transporter integral membrane domain-containing protein</fullName>
    </recommendedName>
</protein>
<dbReference type="InterPro" id="IPR053951">
    <property type="entry name" value="K_trans_N"/>
</dbReference>
<dbReference type="PANTHER" id="PTHR30540:SF83">
    <property type="entry name" value="K+ POTASSIUM TRANSPORTER"/>
    <property type="match status" value="1"/>
</dbReference>
<dbReference type="PANTHER" id="PTHR30540">
    <property type="entry name" value="OSMOTIC STRESS POTASSIUM TRANSPORTER"/>
    <property type="match status" value="1"/>
</dbReference>
<reference evidence="5 6" key="1">
    <citation type="submission" date="2019-06" db="EMBL/GenBank/DDBJ databases">
        <title>WGS assembly of Gossypium darwinii.</title>
        <authorList>
            <person name="Chen Z.J."/>
            <person name="Sreedasyam A."/>
            <person name="Ando A."/>
            <person name="Song Q."/>
            <person name="De L."/>
            <person name="Hulse-Kemp A."/>
            <person name="Ding M."/>
            <person name="Ye W."/>
            <person name="Kirkbride R."/>
            <person name="Jenkins J."/>
            <person name="Plott C."/>
            <person name="Lovell J."/>
            <person name="Lin Y.-M."/>
            <person name="Vaughn R."/>
            <person name="Liu B."/>
            <person name="Li W."/>
            <person name="Simpson S."/>
            <person name="Scheffler B."/>
            <person name="Saski C."/>
            <person name="Grover C."/>
            <person name="Hu G."/>
            <person name="Conover J."/>
            <person name="Carlson J."/>
            <person name="Shu S."/>
            <person name="Boston L."/>
            <person name="Williams M."/>
            <person name="Peterson D."/>
            <person name="Mcgee K."/>
            <person name="Jones D."/>
            <person name="Wendel J."/>
            <person name="Stelly D."/>
            <person name="Grimwood J."/>
            <person name="Schmutz J."/>
        </authorList>
    </citation>
    <scope>NUCLEOTIDE SEQUENCE [LARGE SCALE GENOMIC DNA]</scope>
    <source>
        <strain evidence="5">1808015.09</strain>
    </source>
</reference>
<feature type="transmembrane region" description="Helical" evidence="3">
    <location>
        <begin position="67"/>
        <end position="91"/>
    </location>
</feature>
<gene>
    <name evidence="5" type="ORF">ES288_D11G072000v1</name>
</gene>
<keyword evidence="3" id="KW-0812">Transmembrane</keyword>
<sequence length="105" mass="11774">MELDSALTTPPTPPRNLFPLTWVNLSGNLILAYQSLGVVYGDLSTSPLYVYTSTLIGNLEDHQNEEAIFGACSLIFWTLTLIVCLRGFFILEIYCFRHCSKSHLS</sequence>
<dbReference type="Proteomes" id="UP000323506">
    <property type="component" value="Chromosome D11"/>
</dbReference>
<comment type="similarity">
    <text evidence="2">Belongs to the HAK/KUP transporter (TC 2.A.72.3) family.</text>
</comment>
<comment type="subcellular location">
    <subcellularLocation>
        <location evidence="1">Cell membrane</location>
        <topology evidence="1">Multi-pass membrane protein</topology>
    </subcellularLocation>
</comment>
<keyword evidence="6" id="KW-1185">Reference proteome</keyword>
<dbReference type="EMBL" id="CM017711">
    <property type="protein sequence ID" value="TYG44113.1"/>
    <property type="molecule type" value="Genomic_DNA"/>
</dbReference>
<accession>A0A5D2AIF4</accession>
<dbReference type="AlphaFoldDB" id="A0A5D2AIF4"/>
<evidence type="ECO:0000313" key="5">
    <source>
        <dbReference type="EMBL" id="TYG44113.1"/>
    </source>
</evidence>
<keyword evidence="3" id="KW-1133">Transmembrane helix</keyword>
<dbReference type="GO" id="GO:0005886">
    <property type="term" value="C:plasma membrane"/>
    <property type="evidence" value="ECO:0007669"/>
    <property type="project" value="UniProtKB-SubCell"/>
</dbReference>
<evidence type="ECO:0000313" key="6">
    <source>
        <dbReference type="Proteomes" id="UP000323506"/>
    </source>
</evidence>